<name>A0A507AR39_9PEZI</name>
<feature type="compositionally biased region" description="Low complexity" evidence="7">
    <location>
        <begin position="22"/>
        <end position="35"/>
    </location>
</feature>
<dbReference type="PANTHER" id="PTHR47659">
    <property type="entry name" value="ZN(II)2CYS6 TRANSCRIPTION FACTOR (EUROFUNG)-RELATED"/>
    <property type="match status" value="1"/>
</dbReference>
<keyword evidence="6" id="KW-0539">Nucleus</keyword>
<keyword evidence="5" id="KW-0804">Transcription</keyword>
<dbReference type="PROSITE" id="PS00463">
    <property type="entry name" value="ZN2_CY6_FUNGAL_1"/>
    <property type="match status" value="1"/>
</dbReference>
<feature type="region of interest" description="Disordered" evidence="7">
    <location>
        <begin position="534"/>
        <end position="640"/>
    </location>
</feature>
<dbReference type="PANTHER" id="PTHR47659:SF4">
    <property type="entry name" value="ZN(II)2CYS6 TRANSCRIPTION FACTOR (EUROFUNG)"/>
    <property type="match status" value="1"/>
</dbReference>
<feature type="compositionally biased region" description="Pro residues" evidence="7">
    <location>
        <begin position="82"/>
        <end position="94"/>
    </location>
</feature>
<accession>A0A507AR39</accession>
<feature type="region of interest" description="Disordered" evidence="7">
    <location>
        <begin position="1"/>
        <end position="48"/>
    </location>
</feature>
<dbReference type="Gene3D" id="4.10.240.10">
    <property type="entry name" value="Zn(2)-C6 fungal-type DNA-binding domain"/>
    <property type="match status" value="1"/>
</dbReference>
<gene>
    <name evidence="9" type="ORF">E0L32_010760</name>
</gene>
<reference evidence="9 10" key="1">
    <citation type="submission" date="2019-06" db="EMBL/GenBank/DDBJ databases">
        <title>Draft genome sequence of the filamentous fungus Phialemoniopsis curvata isolated from diesel fuel.</title>
        <authorList>
            <person name="Varaljay V.A."/>
            <person name="Lyon W.J."/>
            <person name="Crouch A.L."/>
            <person name="Drake C.E."/>
            <person name="Hollomon J.M."/>
            <person name="Nadeau L.J."/>
            <person name="Nunn H.S."/>
            <person name="Stevenson B.S."/>
            <person name="Bojanowski C.L."/>
            <person name="Crookes-Goodson W.J."/>
        </authorList>
    </citation>
    <scope>NUCLEOTIDE SEQUENCE [LARGE SCALE GENOMIC DNA]</scope>
    <source>
        <strain evidence="9 10">D216</strain>
    </source>
</reference>
<organism evidence="9 10">
    <name type="scientific">Thyridium curvatum</name>
    <dbReference type="NCBI Taxonomy" id="1093900"/>
    <lineage>
        <taxon>Eukaryota</taxon>
        <taxon>Fungi</taxon>
        <taxon>Dikarya</taxon>
        <taxon>Ascomycota</taxon>
        <taxon>Pezizomycotina</taxon>
        <taxon>Sordariomycetes</taxon>
        <taxon>Sordariomycetidae</taxon>
        <taxon>Thyridiales</taxon>
        <taxon>Thyridiaceae</taxon>
        <taxon>Thyridium</taxon>
    </lineage>
</organism>
<keyword evidence="10" id="KW-1185">Reference proteome</keyword>
<dbReference type="InParanoid" id="A0A507AR39"/>
<dbReference type="GO" id="GO:0008270">
    <property type="term" value="F:zinc ion binding"/>
    <property type="evidence" value="ECO:0007669"/>
    <property type="project" value="InterPro"/>
</dbReference>
<dbReference type="SUPFAM" id="SSF57701">
    <property type="entry name" value="Zn2/Cys6 DNA-binding domain"/>
    <property type="match status" value="1"/>
</dbReference>
<dbReference type="Proteomes" id="UP000319257">
    <property type="component" value="Unassembled WGS sequence"/>
</dbReference>
<feature type="region of interest" description="Disordered" evidence="7">
    <location>
        <begin position="189"/>
        <end position="214"/>
    </location>
</feature>
<evidence type="ECO:0000256" key="2">
    <source>
        <dbReference type="ARBA" id="ARBA00022833"/>
    </source>
</evidence>
<feature type="compositionally biased region" description="Low complexity" evidence="7">
    <location>
        <begin position="548"/>
        <end position="557"/>
    </location>
</feature>
<evidence type="ECO:0000256" key="7">
    <source>
        <dbReference type="SAM" id="MobiDB-lite"/>
    </source>
</evidence>
<dbReference type="EMBL" id="SKBQ01000090">
    <property type="protein sequence ID" value="TPX07338.1"/>
    <property type="molecule type" value="Genomic_DNA"/>
</dbReference>
<feature type="compositionally biased region" description="Basic and acidic residues" evidence="7">
    <location>
        <begin position="96"/>
        <end position="106"/>
    </location>
</feature>
<feature type="region of interest" description="Disordered" evidence="7">
    <location>
        <begin position="66"/>
        <end position="114"/>
    </location>
</feature>
<keyword evidence="4" id="KW-0238">DNA-binding</keyword>
<evidence type="ECO:0000256" key="1">
    <source>
        <dbReference type="ARBA" id="ARBA00022723"/>
    </source>
</evidence>
<dbReference type="InterPro" id="IPR036864">
    <property type="entry name" value="Zn2-C6_fun-type_DNA-bd_sf"/>
</dbReference>
<evidence type="ECO:0000313" key="10">
    <source>
        <dbReference type="Proteomes" id="UP000319257"/>
    </source>
</evidence>
<feature type="compositionally biased region" description="Basic and acidic residues" evidence="7">
    <location>
        <begin position="1"/>
        <end position="19"/>
    </location>
</feature>
<evidence type="ECO:0000259" key="8">
    <source>
        <dbReference type="PROSITE" id="PS50048"/>
    </source>
</evidence>
<keyword evidence="1" id="KW-0479">Metal-binding</keyword>
<dbReference type="GO" id="GO:0000981">
    <property type="term" value="F:DNA-binding transcription factor activity, RNA polymerase II-specific"/>
    <property type="evidence" value="ECO:0007669"/>
    <property type="project" value="InterPro"/>
</dbReference>
<comment type="caution">
    <text evidence="9">The sequence shown here is derived from an EMBL/GenBank/DDBJ whole genome shotgun (WGS) entry which is preliminary data.</text>
</comment>
<dbReference type="GO" id="GO:0003677">
    <property type="term" value="F:DNA binding"/>
    <property type="evidence" value="ECO:0007669"/>
    <property type="project" value="UniProtKB-KW"/>
</dbReference>
<evidence type="ECO:0000256" key="5">
    <source>
        <dbReference type="ARBA" id="ARBA00023163"/>
    </source>
</evidence>
<evidence type="ECO:0000313" key="9">
    <source>
        <dbReference type="EMBL" id="TPX07338.1"/>
    </source>
</evidence>
<dbReference type="PROSITE" id="PS50048">
    <property type="entry name" value="ZN2_CY6_FUNGAL_2"/>
    <property type="match status" value="1"/>
</dbReference>
<keyword evidence="2" id="KW-0862">Zinc</keyword>
<feature type="domain" description="Zn(2)-C6 fungal-type" evidence="8">
    <location>
        <begin position="221"/>
        <end position="252"/>
    </location>
</feature>
<dbReference type="InterPro" id="IPR001138">
    <property type="entry name" value="Zn2Cys6_DnaBD"/>
</dbReference>
<dbReference type="OrthoDB" id="5575144at2759"/>
<dbReference type="RefSeq" id="XP_030989049.1">
    <property type="nucleotide sequence ID" value="XM_031133413.1"/>
</dbReference>
<proteinExistence type="predicted"/>
<evidence type="ECO:0000256" key="6">
    <source>
        <dbReference type="ARBA" id="ARBA00023242"/>
    </source>
</evidence>
<evidence type="ECO:0000256" key="4">
    <source>
        <dbReference type="ARBA" id="ARBA00023125"/>
    </source>
</evidence>
<feature type="compositionally biased region" description="Basic and acidic residues" evidence="7">
    <location>
        <begin position="68"/>
        <end position="81"/>
    </location>
</feature>
<keyword evidence="3" id="KW-0805">Transcription regulation</keyword>
<dbReference type="SMART" id="SM00066">
    <property type="entry name" value="GAL4"/>
    <property type="match status" value="1"/>
</dbReference>
<protein>
    <recommendedName>
        <fullName evidence="8">Zn(2)-C6 fungal-type domain-containing protein</fullName>
    </recommendedName>
</protein>
<evidence type="ECO:0000256" key="3">
    <source>
        <dbReference type="ARBA" id="ARBA00023015"/>
    </source>
</evidence>
<sequence>MWAEEVAHLETEPQYRGDRFGSPATAPSPTLPSAAVNEDLCPPAESGSFESMQVLGHRLDVSNNTLGRCRDLKSATRRRDYPSPPMSGTPPLPSKPTHESGGRARDPYQTTPDQDIYRGYAATHGDFRDPHGHSQPIRRYGQAAEGPRPGFARTDESIALSRPYPVQHGEAMVPQHSYLPLPAPLPVQPNYPVASQPPAPENPTFSSPKSQRKTKGHVASACVPCKRAHLRCDAQRPCSRCLSNGKEDACVDVQHKKRGRPRLREDRDLRYDIPGRLGYPQETSARRPLSLYASNPVAPTFEDSLRRTQSYRVLKSQPADPVVPRFIERGSASDANIIPAPLTISTRIPEPAAFLTMDFQIAKLSETFADAVGIQNARGLRLVDLVAPSDRDRLHGHQRQMQQEQARRDPHYLPPIFGRQEEDRVIQSLGFSPEEISKYSLDKHEFVTFISQDGQPRNFAMRLGLAKQESVYFVVVHLNTGVRSLGHPTPSPNPRDVRESHFAYQQPYQQPFSQPTPVSATFEPRRQRLGDTAYVGSRQTGPPGQGAPGQSPGLPSSYAASPSRPDYPAGSSPYQIPRSELGTSHMGVQSSGYRLPPILAPQQASQTPNEPPTWPHQRDDKSRVDIGGLIERPNPPGRQH</sequence>
<dbReference type="GeneID" id="41978207"/>
<dbReference type="CDD" id="cd00067">
    <property type="entry name" value="GAL4"/>
    <property type="match status" value="1"/>
</dbReference>
<feature type="region of interest" description="Disordered" evidence="7">
    <location>
        <begin position="127"/>
        <end position="150"/>
    </location>
</feature>
<feature type="compositionally biased region" description="Pro residues" evidence="7">
    <location>
        <begin position="189"/>
        <end position="201"/>
    </location>
</feature>
<dbReference type="Pfam" id="PF00172">
    <property type="entry name" value="Zn_clus"/>
    <property type="match status" value="1"/>
</dbReference>
<dbReference type="InterPro" id="IPR050335">
    <property type="entry name" value="ERT1_acuK_gluconeogen_tf"/>
</dbReference>
<dbReference type="AlphaFoldDB" id="A0A507AR39"/>